<proteinExistence type="predicted"/>
<evidence type="ECO:0000313" key="2">
    <source>
        <dbReference type="Proteomes" id="UP000523007"/>
    </source>
</evidence>
<reference evidence="1 2" key="1">
    <citation type="submission" date="2020-08" db="EMBL/GenBank/DDBJ databases">
        <title>Sequencing the genomes of 1000 actinobacteria strains.</title>
        <authorList>
            <person name="Klenk H.-P."/>
        </authorList>
    </citation>
    <scope>NUCLEOTIDE SEQUENCE [LARGE SCALE GENOMIC DNA]</scope>
    <source>
        <strain evidence="1 2">DSM 102030</strain>
    </source>
</reference>
<organism evidence="1 2">
    <name type="scientific">Lipingzhangella halophila</name>
    <dbReference type="NCBI Taxonomy" id="1783352"/>
    <lineage>
        <taxon>Bacteria</taxon>
        <taxon>Bacillati</taxon>
        <taxon>Actinomycetota</taxon>
        <taxon>Actinomycetes</taxon>
        <taxon>Streptosporangiales</taxon>
        <taxon>Nocardiopsidaceae</taxon>
        <taxon>Lipingzhangella</taxon>
    </lineage>
</organism>
<accession>A0A7W7W179</accession>
<gene>
    <name evidence="1" type="ORF">F4561_001477</name>
</gene>
<sequence>MEPEDGWKEATVTVTDTVEDPVTSDVTAGPDGTTYALSGGLAELLAGEPNDGFALTPVTTD</sequence>
<dbReference type="EMBL" id="JACHJT010000001">
    <property type="protein sequence ID" value="MBB4930657.1"/>
    <property type="molecule type" value="Genomic_DNA"/>
</dbReference>
<keyword evidence="2" id="KW-1185">Reference proteome</keyword>
<name>A0A7W7W179_9ACTN</name>
<dbReference type="AlphaFoldDB" id="A0A7W7W179"/>
<evidence type="ECO:0000313" key="1">
    <source>
        <dbReference type="EMBL" id="MBB4930657.1"/>
    </source>
</evidence>
<dbReference type="Proteomes" id="UP000523007">
    <property type="component" value="Unassembled WGS sequence"/>
</dbReference>
<protein>
    <submittedName>
        <fullName evidence="1">Uncharacterized protein</fullName>
    </submittedName>
</protein>
<comment type="caution">
    <text evidence="1">The sequence shown here is derived from an EMBL/GenBank/DDBJ whole genome shotgun (WGS) entry which is preliminary data.</text>
</comment>